<feature type="compositionally biased region" description="Low complexity" evidence="1">
    <location>
        <begin position="151"/>
        <end position="163"/>
    </location>
</feature>
<dbReference type="OrthoDB" id="5413703at2759"/>
<feature type="region of interest" description="Disordered" evidence="1">
    <location>
        <begin position="144"/>
        <end position="164"/>
    </location>
</feature>
<dbReference type="EMBL" id="KB446535">
    <property type="protein sequence ID" value="EME48924.1"/>
    <property type="molecule type" value="Genomic_DNA"/>
</dbReference>
<reference evidence="2 3" key="2">
    <citation type="journal article" date="2012" name="PLoS Pathog.">
        <title>Diverse lifestyles and strategies of plant pathogenesis encoded in the genomes of eighteen Dothideomycetes fungi.</title>
        <authorList>
            <person name="Ohm R.A."/>
            <person name="Feau N."/>
            <person name="Henrissat B."/>
            <person name="Schoch C.L."/>
            <person name="Horwitz B.A."/>
            <person name="Barry K.W."/>
            <person name="Condon B.J."/>
            <person name="Copeland A.C."/>
            <person name="Dhillon B."/>
            <person name="Glaser F."/>
            <person name="Hesse C.N."/>
            <person name="Kosti I."/>
            <person name="LaButti K."/>
            <person name="Lindquist E.A."/>
            <person name="Lucas S."/>
            <person name="Salamov A.A."/>
            <person name="Bradshaw R.E."/>
            <person name="Ciuffetti L."/>
            <person name="Hamelin R.C."/>
            <person name="Kema G.H.J."/>
            <person name="Lawrence C."/>
            <person name="Scott J.A."/>
            <person name="Spatafora J.W."/>
            <person name="Turgeon B.G."/>
            <person name="de Wit P.J.G.M."/>
            <person name="Zhong S."/>
            <person name="Goodwin S.B."/>
            <person name="Grigoriev I.V."/>
        </authorList>
    </citation>
    <scope>NUCLEOTIDE SEQUENCE [LARGE SCALE GENOMIC DNA]</scope>
    <source>
        <strain evidence="3">NZE10 / CBS 128990</strain>
    </source>
</reference>
<accession>N1Q369</accession>
<sequence length="194" mass="21175">MPLRHRWILDDLCKLIGVPLCRKGLAGAEERAIRSSDITSSRSESLASSLSQPSESSADCYAYVVVAPIVNVAETAVQELIQAEPSSKHCKEAAVLVRHRHPAHWTGFWTEDNQLEAVCCSDWWTCKKADAISLTSYVPKTHAKVHGRDNTTPAPTTTTTTTTSVSTRLRQHASITHQPARRLLAPAPIAATPT</sequence>
<dbReference type="Proteomes" id="UP000016933">
    <property type="component" value="Unassembled WGS sequence"/>
</dbReference>
<proteinExistence type="predicted"/>
<name>N1Q369_DOTSN</name>
<organism evidence="2 3">
    <name type="scientific">Dothistroma septosporum (strain NZE10 / CBS 128990)</name>
    <name type="common">Red band needle blight fungus</name>
    <name type="synonym">Mycosphaerella pini</name>
    <dbReference type="NCBI Taxonomy" id="675120"/>
    <lineage>
        <taxon>Eukaryota</taxon>
        <taxon>Fungi</taxon>
        <taxon>Dikarya</taxon>
        <taxon>Ascomycota</taxon>
        <taxon>Pezizomycotina</taxon>
        <taxon>Dothideomycetes</taxon>
        <taxon>Dothideomycetidae</taxon>
        <taxon>Mycosphaerellales</taxon>
        <taxon>Mycosphaerellaceae</taxon>
        <taxon>Dothistroma</taxon>
    </lineage>
</organism>
<dbReference type="AlphaFoldDB" id="N1Q369"/>
<evidence type="ECO:0000256" key="1">
    <source>
        <dbReference type="SAM" id="MobiDB-lite"/>
    </source>
</evidence>
<evidence type="ECO:0000313" key="3">
    <source>
        <dbReference type="Proteomes" id="UP000016933"/>
    </source>
</evidence>
<evidence type="ECO:0000313" key="2">
    <source>
        <dbReference type="EMBL" id="EME48924.1"/>
    </source>
</evidence>
<protein>
    <submittedName>
        <fullName evidence="2">Uncharacterized protein</fullName>
    </submittedName>
</protein>
<keyword evidence="3" id="KW-1185">Reference proteome</keyword>
<reference evidence="3" key="1">
    <citation type="journal article" date="2012" name="PLoS Genet.">
        <title>The genomes of the fungal plant pathogens Cladosporium fulvum and Dothistroma septosporum reveal adaptation to different hosts and lifestyles but also signatures of common ancestry.</title>
        <authorList>
            <person name="de Wit P.J.G.M."/>
            <person name="van der Burgt A."/>
            <person name="Oekmen B."/>
            <person name="Stergiopoulos I."/>
            <person name="Abd-Elsalam K.A."/>
            <person name="Aerts A.L."/>
            <person name="Bahkali A.H."/>
            <person name="Beenen H.G."/>
            <person name="Chettri P."/>
            <person name="Cox M.P."/>
            <person name="Datema E."/>
            <person name="de Vries R.P."/>
            <person name="Dhillon B."/>
            <person name="Ganley A.R."/>
            <person name="Griffiths S.A."/>
            <person name="Guo Y."/>
            <person name="Hamelin R.C."/>
            <person name="Henrissat B."/>
            <person name="Kabir M.S."/>
            <person name="Jashni M.K."/>
            <person name="Kema G."/>
            <person name="Klaubauf S."/>
            <person name="Lapidus A."/>
            <person name="Levasseur A."/>
            <person name="Lindquist E."/>
            <person name="Mehrabi R."/>
            <person name="Ohm R.A."/>
            <person name="Owen T.J."/>
            <person name="Salamov A."/>
            <person name="Schwelm A."/>
            <person name="Schijlen E."/>
            <person name="Sun H."/>
            <person name="van den Burg H.A."/>
            <person name="van Ham R.C.H.J."/>
            <person name="Zhang S."/>
            <person name="Goodwin S.B."/>
            <person name="Grigoriev I.V."/>
            <person name="Collemare J."/>
            <person name="Bradshaw R.E."/>
        </authorList>
    </citation>
    <scope>NUCLEOTIDE SEQUENCE [LARGE SCALE GENOMIC DNA]</scope>
    <source>
        <strain evidence="3">NZE10 / CBS 128990</strain>
    </source>
</reference>
<dbReference type="HOGENOM" id="CLU_1402394_0_0_1"/>
<gene>
    <name evidence="2" type="ORF">DOTSEDRAFT_30277</name>
</gene>